<proteinExistence type="predicted"/>
<dbReference type="Pfam" id="PF00498">
    <property type="entry name" value="FHA"/>
    <property type="match status" value="1"/>
</dbReference>
<accession>A0ABP0JEH5</accession>
<dbReference type="SUPFAM" id="SSF141868">
    <property type="entry name" value="EAL domain-like"/>
    <property type="match status" value="1"/>
</dbReference>
<dbReference type="Gene3D" id="2.60.200.20">
    <property type="match status" value="1"/>
</dbReference>
<evidence type="ECO:0000259" key="2">
    <source>
        <dbReference type="PROSITE" id="PS50883"/>
    </source>
</evidence>
<feature type="domain" description="EAL" evidence="2">
    <location>
        <begin position="141"/>
        <end position="387"/>
    </location>
</feature>
<evidence type="ECO:0000313" key="3">
    <source>
        <dbReference type="EMBL" id="CAK9012809.1"/>
    </source>
</evidence>
<keyword evidence="4" id="KW-1185">Reference proteome</keyword>
<dbReference type="PANTHER" id="PTHR33121">
    <property type="entry name" value="CYCLIC DI-GMP PHOSPHODIESTERASE PDEF"/>
    <property type="match status" value="1"/>
</dbReference>
<dbReference type="CDD" id="cd01948">
    <property type="entry name" value="EAL"/>
    <property type="match status" value="1"/>
</dbReference>
<dbReference type="PROSITE" id="PS50006">
    <property type="entry name" value="FHA_DOMAIN"/>
    <property type="match status" value="1"/>
</dbReference>
<dbReference type="InterPro" id="IPR035919">
    <property type="entry name" value="EAL_sf"/>
</dbReference>
<dbReference type="InterPro" id="IPR008984">
    <property type="entry name" value="SMAD_FHA_dom_sf"/>
</dbReference>
<feature type="domain" description="FHA" evidence="1">
    <location>
        <begin position="43"/>
        <end position="92"/>
    </location>
</feature>
<dbReference type="Proteomes" id="UP001642464">
    <property type="component" value="Unassembled WGS sequence"/>
</dbReference>
<dbReference type="Gene3D" id="3.20.20.450">
    <property type="entry name" value="EAL domain"/>
    <property type="match status" value="1"/>
</dbReference>
<dbReference type="SUPFAM" id="SSF49879">
    <property type="entry name" value="SMAD/FHA domain"/>
    <property type="match status" value="1"/>
</dbReference>
<dbReference type="CDD" id="cd00060">
    <property type="entry name" value="FHA"/>
    <property type="match status" value="1"/>
</dbReference>
<evidence type="ECO:0000313" key="4">
    <source>
        <dbReference type="Proteomes" id="UP001642464"/>
    </source>
</evidence>
<organism evidence="3 4">
    <name type="scientific">Durusdinium trenchii</name>
    <dbReference type="NCBI Taxonomy" id="1381693"/>
    <lineage>
        <taxon>Eukaryota</taxon>
        <taxon>Sar</taxon>
        <taxon>Alveolata</taxon>
        <taxon>Dinophyceae</taxon>
        <taxon>Suessiales</taxon>
        <taxon>Symbiodiniaceae</taxon>
        <taxon>Durusdinium</taxon>
    </lineage>
</organism>
<dbReference type="PANTHER" id="PTHR33121:SF76">
    <property type="entry name" value="SIGNALING PROTEIN"/>
    <property type="match status" value="1"/>
</dbReference>
<dbReference type="EMBL" id="CAXAMM010006945">
    <property type="protein sequence ID" value="CAK9012809.1"/>
    <property type="molecule type" value="Genomic_DNA"/>
</dbReference>
<evidence type="ECO:0000259" key="1">
    <source>
        <dbReference type="PROSITE" id="PS50006"/>
    </source>
</evidence>
<name>A0ABP0JEH5_9DINO</name>
<dbReference type="InterPro" id="IPR001633">
    <property type="entry name" value="EAL_dom"/>
</dbReference>
<protein>
    <submittedName>
        <fullName evidence="3">Uncharacterized protein AZC_3085</fullName>
    </submittedName>
</protein>
<dbReference type="Pfam" id="PF00563">
    <property type="entry name" value="EAL"/>
    <property type="match status" value="1"/>
</dbReference>
<sequence length="406" mass="45730">MNPTTSNTPARTPERVDEPTWLLSGCLPPHRKLVSIPITNSSFRIGRRTGNDLQVPSMCVSGEHAEILEVAGFLFIRDLGSTNGTFVNRRRIQNATPLWNGDHVEIADVEFRVESRRPVEPSPHDEYDARKTAEAIEALDPDWYLSRIDELISRRAVIPHYQKIVAFPSGMLVGYEALARSQIRGIESPATMFETAELVGREVELSLVCRSRAIEVAQKWLPSHKIFVNTHPHESLSADVVPAMIDLRRRFPSLRICLEVHEGTIHDPKRMREVRAILHDHDIQLAYDDFGSGQSRLLELVQAPPDFLKFDACLLRDVTRASENQCRFLKMLLDMAHDVPTVAIAEGIETSEEAEMCRELGFDLGQGYYFGRPAPVEDLVEGSTQRLQPVVDDTAIPFSLDDEESS</sequence>
<dbReference type="PROSITE" id="PS50883">
    <property type="entry name" value="EAL"/>
    <property type="match status" value="1"/>
</dbReference>
<comment type="caution">
    <text evidence="3">The sequence shown here is derived from an EMBL/GenBank/DDBJ whole genome shotgun (WGS) entry which is preliminary data.</text>
</comment>
<gene>
    <name evidence="3" type="ORF">SCF082_LOCUS11663</name>
</gene>
<dbReference type="InterPro" id="IPR000253">
    <property type="entry name" value="FHA_dom"/>
</dbReference>
<dbReference type="SMART" id="SM00052">
    <property type="entry name" value="EAL"/>
    <property type="match status" value="1"/>
</dbReference>
<dbReference type="InterPro" id="IPR050706">
    <property type="entry name" value="Cyclic-di-GMP_PDE-like"/>
</dbReference>
<dbReference type="SMART" id="SM00240">
    <property type="entry name" value="FHA"/>
    <property type="match status" value="1"/>
</dbReference>
<reference evidence="3 4" key="1">
    <citation type="submission" date="2024-02" db="EMBL/GenBank/DDBJ databases">
        <authorList>
            <person name="Chen Y."/>
            <person name="Shah S."/>
            <person name="Dougan E. K."/>
            <person name="Thang M."/>
            <person name="Chan C."/>
        </authorList>
    </citation>
    <scope>NUCLEOTIDE SEQUENCE [LARGE SCALE GENOMIC DNA]</scope>
</reference>